<reference evidence="10 11" key="1">
    <citation type="submission" date="2018-11" db="EMBL/GenBank/DDBJ databases">
        <authorList>
            <consortium name="Pathogen Informatics"/>
        </authorList>
    </citation>
    <scope>NUCLEOTIDE SEQUENCE [LARGE SCALE GENOMIC DNA]</scope>
    <source>
        <strain evidence="10 11">NCTC10913</strain>
    </source>
</reference>
<evidence type="ECO:0000256" key="6">
    <source>
        <dbReference type="ARBA" id="ARBA00022989"/>
    </source>
</evidence>
<evidence type="ECO:0000256" key="4">
    <source>
        <dbReference type="ARBA" id="ARBA00022597"/>
    </source>
</evidence>
<organism evidence="10 11">
    <name type="scientific">Clostridium carnis</name>
    <dbReference type="NCBI Taxonomy" id="1530"/>
    <lineage>
        <taxon>Bacteria</taxon>
        <taxon>Bacillati</taxon>
        <taxon>Bacillota</taxon>
        <taxon>Clostridia</taxon>
        <taxon>Eubacteriales</taxon>
        <taxon>Clostridiaceae</taxon>
        <taxon>Clostridium</taxon>
    </lineage>
</organism>
<evidence type="ECO:0000256" key="1">
    <source>
        <dbReference type="ARBA" id="ARBA00004651"/>
    </source>
</evidence>
<keyword evidence="2" id="KW-0813">Transport</keyword>
<proteinExistence type="predicted"/>
<dbReference type="PANTHER" id="PTHR33989:SF4">
    <property type="entry name" value="PTS SYSTEM N,N'-DIACETYLCHITOBIOSE-SPECIFIC EIIC COMPONENT"/>
    <property type="match status" value="1"/>
</dbReference>
<dbReference type="Pfam" id="PF02378">
    <property type="entry name" value="PTS_EIIC"/>
    <property type="match status" value="1"/>
</dbReference>
<keyword evidence="3" id="KW-1003">Cell membrane</keyword>
<dbReference type="InterPro" id="IPR003352">
    <property type="entry name" value="PTS_EIIC"/>
</dbReference>
<evidence type="ECO:0000256" key="5">
    <source>
        <dbReference type="ARBA" id="ARBA00022692"/>
    </source>
</evidence>
<accession>A0ABY6SX23</accession>
<feature type="transmembrane region" description="Helical" evidence="8">
    <location>
        <begin position="137"/>
        <end position="155"/>
    </location>
</feature>
<feature type="transmembrane region" description="Helical" evidence="8">
    <location>
        <begin position="175"/>
        <end position="200"/>
    </location>
</feature>
<evidence type="ECO:0000259" key="9">
    <source>
        <dbReference type="PROSITE" id="PS51105"/>
    </source>
</evidence>
<dbReference type="PANTHER" id="PTHR33989">
    <property type="match status" value="1"/>
</dbReference>
<dbReference type="InterPro" id="IPR051088">
    <property type="entry name" value="PTS_Sugar-EIIC/EIIB"/>
</dbReference>
<evidence type="ECO:0000256" key="3">
    <source>
        <dbReference type="ARBA" id="ARBA00022475"/>
    </source>
</evidence>
<dbReference type="PROSITE" id="PS51105">
    <property type="entry name" value="PTS_EIIC_TYPE_3"/>
    <property type="match status" value="1"/>
</dbReference>
<evidence type="ECO:0000256" key="8">
    <source>
        <dbReference type="SAM" id="Phobius"/>
    </source>
</evidence>
<comment type="subcellular location">
    <subcellularLocation>
        <location evidence="1">Cell membrane</location>
        <topology evidence="1">Multi-pass membrane protein</topology>
    </subcellularLocation>
</comment>
<keyword evidence="7 8" id="KW-0472">Membrane</keyword>
<feature type="transmembrane region" description="Helical" evidence="8">
    <location>
        <begin position="109"/>
        <end position="131"/>
    </location>
</feature>
<feature type="transmembrane region" description="Helical" evidence="8">
    <location>
        <begin position="79"/>
        <end position="97"/>
    </location>
</feature>
<evidence type="ECO:0000256" key="2">
    <source>
        <dbReference type="ARBA" id="ARBA00022448"/>
    </source>
</evidence>
<feature type="domain" description="PTS EIIC type-3" evidence="9">
    <location>
        <begin position="10"/>
        <end position="248"/>
    </location>
</feature>
<keyword evidence="11" id="KW-1185">Reference proteome</keyword>
<keyword evidence="4" id="KW-0762">Sugar transport</keyword>
<dbReference type="Proteomes" id="UP000277570">
    <property type="component" value="Unassembled WGS sequence"/>
</dbReference>
<dbReference type="EMBL" id="UYIN01000019">
    <property type="protein sequence ID" value="VDG73158.1"/>
    <property type="molecule type" value="Genomic_DNA"/>
</dbReference>
<protein>
    <submittedName>
        <fullName evidence="10">PTS system, IIc component</fullName>
    </submittedName>
</protein>
<comment type="caution">
    <text evidence="10">The sequence shown here is derived from an EMBL/GenBank/DDBJ whole genome shotgun (WGS) entry which is preliminary data.</text>
</comment>
<gene>
    <name evidence="10" type="primary">chbC_2</name>
    <name evidence="10" type="ORF">NCTC10913_03496</name>
</gene>
<sequence>MNISKLQTTLSKWLMPIANKVEQQKHLQAIKDGMISIIPIIIVGSFCILPIAIMNLLGSGVIYDFISNNLSVLTYPDKFTNGFISVYAAFFIADSLGKKYELNSKQLGITSIIVHVILSGVILENGIGNSYLGAEGLFTSIISAILTVEVTRLMINKKMVINLPDSVPNMVGDSFSSLLPLIVNVILATGIANLTINLAGKVFPEFIMSLLAPAISSMDTLPALLIVILLTQLLWFFGLHGPAITSAV</sequence>
<evidence type="ECO:0000313" key="10">
    <source>
        <dbReference type="EMBL" id="VDG73158.1"/>
    </source>
</evidence>
<keyword evidence="5 8" id="KW-0812">Transmembrane</keyword>
<keyword evidence="6 8" id="KW-1133">Transmembrane helix</keyword>
<dbReference type="InterPro" id="IPR004501">
    <property type="entry name" value="PTS_EIIC_3"/>
</dbReference>
<feature type="transmembrane region" description="Helical" evidence="8">
    <location>
        <begin position="34"/>
        <end position="59"/>
    </location>
</feature>
<evidence type="ECO:0000256" key="7">
    <source>
        <dbReference type="ARBA" id="ARBA00023136"/>
    </source>
</evidence>
<feature type="transmembrane region" description="Helical" evidence="8">
    <location>
        <begin position="220"/>
        <end position="239"/>
    </location>
</feature>
<name>A0ABY6SX23_9CLOT</name>
<evidence type="ECO:0000313" key="11">
    <source>
        <dbReference type="Proteomes" id="UP000277570"/>
    </source>
</evidence>